<evidence type="ECO:0000313" key="2">
    <source>
        <dbReference type="Proteomes" id="UP000293331"/>
    </source>
</evidence>
<keyword evidence="1" id="KW-0645">Protease</keyword>
<dbReference type="RefSeq" id="WP_162499793.1">
    <property type="nucleotide sequence ID" value="NZ_SEWG01000002.1"/>
</dbReference>
<sequence length="406" mass="46425">MLSSSPYKIIVHRWCLLLVCLGVGFTVKAQTVISGKVISSASKEGVPKASVFLNNATFGTATNDDGTFSLRGVKPGQYDLIVSTIGYEEYTQKVQVGQGPINLEIAITPKVMMMREVVITSNADWKRNFEQFKKDFIGQTDNAKYCKVENPRILNLSFIRKTQTLEASADEFLVVNNDALGYRVKFLLKEFSSNNITRTINYAGRVLFEELPGTGAQKKKWKLKRDEAYYGSSQHFYRALQKNRLSQEGFVMYDFSRALDPNRPPEALIQKKLKEFRMINRDSISYWLAKENMPKWYREHLTKPPLTAYQVIRKPPQEGLFVLTFPNYLYVVYNKKHETEDFKDLYRPLDMENFETSVITLLGPVVVFDMNGTVVAESPLYEGTWSKAKLANLLPVDYEPSELTGN</sequence>
<name>A0A4Q5LQ47_9SPHI</name>
<comment type="caution">
    <text evidence="1">The sequence shown here is derived from an EMBL/GenBank/DDBJ whole genome shotgun (WGS) entry which is preliminary data.</text>
</comment>
<keyword evidence="1" id="KW-0378">Hydrolase</keyword>
<dbReference type="Pfam" id="PF13715">
    <property type="entry name" value="CarbopepD_reg_2"/>
    <property type="match status" value="1"/>
</dbReference>
<proteinExistence type="predicted"/>
<dbReference type="EMBL" id="SEWG01000002">
    <property type="protein sequence ID" value="RYU91568.1"/>
    <property type="molecule type" value="Genomic_DNA"/>
</dbReference>
<dbReference type="SUPFAM" id="SSF49464">
    <property type="entry name" value="Carboxypeptidase regulatory domain-like"/>
    <property type="match status" value="1"/>
</dbReference>
<dbReference type="AlphaFoldDB" id="A0A4Q5LQ47"/>
<keyword evidence="2" id="KW-1185">Reference proteome</keyword>
<reference evidence="1 2" key="1">
    <citation type="submission" date="2019-02" db="EMBL/GenBank/DDBJ databases">
        <title>Bacterial novel species Mucilaginibacter sp. 17JY9-4 isolated from soil.</title>
        <authorList>
            <person name="Jung H.-Y."/>
        </authorList>
    </citation>
    <scope>NUCLEOTIDE SEQUENCE [LARGE SCALE GENOMIC DNA]</scope>
    <source>
        <strain evidence="1 2">17JY9-4</strain>
    </source>
</reference>
<gene>
    <name evidence="1" type="ORF">EWM62_06405</name>
</gene>
<accession>A0A4Q5LQ47</accession>
<dbReference type="GO" id="GO:0004180">
    <property type="term" value="F:carboxypeptidase activity"/>
    <property type="evidence" value="ECO:0007669"/>
    <property type="project" value="UniProtKB-KW"/>
</dbReference>
<keyword evidence="1" id="KW-0121">Carboxypeptidase</keyword>
<dbReference type="Gene3D" id="2.60.40.1120">
    <property type="entry name" value="Carboxypeptidase-like, regulatory domain"/>
    <property type="match status" value="1"/>
</dbReference>
<protein>
    <submittedName>
        <fullName evidence="1">Carboxypeptidase-like regulatory domain-containing protein</fullName>
    </submittedName>
</protein>
<dbReference type="InterPro" id="IPR008969">
    <property type="entry name" value="CarboxyPept-like_regulatory"/>
</dbReference>
<organism evidence="1 2">
    <name type="scientific">Mucilaginibacter terrigena</name>
    <dbReference type="NCBI Taxonomy" id="2492395"/>
    <lineage>
        <taxon>Bacteria</taxon>
        <taxon>Pseudomonadati</taxon>
        <taxon>Bacteroidota</taxon>
        <taxon>Sphingobacteriia</taxon>
        <taxon>Sphingobacteriales</taxon>
        <taxon>Sphingobacteriaceae</taxon>
        <taxon>Mucilaginibacter</taxon>
    </lineage>
</organism>
<dbReference type="Proteomes" id="UP000293331">
    <property type="component" value="Unassembled WGS sequence"/>
</dbReference>
<evidence type="ECO:0000313" key="1">
    <source>
        <dbReference type="EMBL" id="RYU91568.1"/>
    </source>
</evidence>